<dbReference type="Proteomes" id="UP001153269">
    <property type="component" value="Unassembled WGS sequence"/>
</dbReference>
<dbReference type="EMBL" id="CADEAL010002661">
    <property type="protein sequence ID" value="CAB1441519.1"/>
    <property type="molecule type" value="Genomic_DNA"/>
</dbReference>
<feature type="non-terminal residue" evidence="2">
    <location>
        <position position="1"/>
    </location>
</feature>
<protein>
    <submittedName>
        <fullName evidence="2">Uncharacterized protein</fullName>
    </submittedName>
</protein>
<proteinExistence type="predicted"/>
<accession>A0A9N7V2F5</accession>
<gene>
    <name evidence="2" type="ORF">PLEPLA_LOCUS29283</name>
</gene>
<dbReference type="AlphaFoldDB" id="A0A9N7V2F5"/>
<feature type="region of interest" description="Disordered" evidence="1">
    <location>
        <begin position="33"/>
        <end position="55"/>
    </location>
</feature>
<organism evidence="2 3">
    <name type="scientific">Pleuronectes platessa</name>
    <name type="common">European plaice</name>
    <dbReference type="NCBI Taxonomy" id="8262"/>
    <lineage>
        <taxon>Eukaryota</taxon>
        <taxon>Metazoa</taxon>
        <taxon>Chordata</taxon>
        <taxon>Craniata</taxon>
        <taxon>Vertebrata</taxon>
        <taxon>Euteleostomi</taxon>
        <taxon>Actinopterygii</taxon>
        <taxon>Neopterygii</taxon>
        <taxon>Teleostei</taxon>
        <taxon>Neoteleostei</taxon>
        <taxon>Acanthomorphata</taxon>
        <taxon>Carangaria</taxon>
        <taxon>Pleuronectiformes</taxon>
        <taxon>Pleuronectoidei</taxon>
        <taxon>Pleuronectidae</taxon>
        <taxon>Pleuronectes</taxon>
    </lineage>
</organism>
<feature type="region of interest" description="Disordered" evidence="1">
    <location>
        <begin position="84"/>
        <end position="118"/>
    </location>
</feature>
<evidence type="ECO:0000313" key="2">
    <source>
        <dbReference type="EMBL" id="CAB1441519.1"/>
    </source>
</evidence>
<evidence type="ECO:0000313" key="3">
    <source>
        <dbReference type="Proteomes" id="UP001153269"/>
    </source>
</evidence>
<sequence length="151" mass="17350">MDPADTQRLYQEVVAHANALKQQERQLTSMAEAVQASATRHDQWRPSTTRSSSWFRSVNRRRCRSRPVLLLVLLPLLMELSQCQCSDSAQPPPPPQSPPDLRRTLSPLPDPDDNRSRTKMWQLNSDNRRYRGIIALRHPGRGIPRCGLFLE</sequence>
<feature type="compositionally biased region" description="Polar residues" evidence="1">
    <location>
        <begin position="45"/>
        <end position="55"/>
    </location>
</feature>
<reference evidence="2" key="1">
    <citation type="submission" date="2020-03" db="EMBL/GenBank/DDBJ databases">
        <authorList>
            <person name="Weist P."/>
        </authorList>
    </citation>
    <scope>NUCLEOTIDE SEQUENCE</scope>
</reference>
<comment type="caution">
    <text evidence="2">The sequence shown here is derived from an EMBL/GenBank/DDBJ whole genome shotgun (WGS) entry which is preliminary data.</text>
</comment>
<evidence type="ECO:0000256" key="1">
    <source>
        <dbReference type="SAM" id="MobiDB-lite"/>
    </source>
</evidence>
<name>A0A9N7V2F5_PLEPL</name>
<keyword evidence="3" id="KW-1185">Reference proteome</keyword>